<dbReference type="EMBL" id="JAWDJW010010670">
    <property type="protein sequence ID" value="KAK3045418.1"/>
    <property type="molecule type" value="Genomic_DNA"/>
</dbReference>
<proteinExistence type="predicted"/>
<comment type="caution">
    <text evidence="1">The sequence shown here is derived from an EMBL/GenBank/DDBJ whole genome shotgun (WGS) entry which is preliminary data.</text>
</comment>
<gene>
    <name evidence="1" type="ORF">LTS18_013844</name>
</gene>
<reference evidence="1" key="1">
    <citation type="submission" date="2024-09" db="EMBL/GenBank/DDBJ databases">
        <title>Black Yeasts Isolated from many extreme environments.</title>
        <authorList>
            <person name="Coleine C."/>
            <person name="Stajich J.E."/>
            <person name="Selbmann L."/>
        </authorList>
    </citation>
    <scope>NUCLEOTIDE SEQUENCE</scope>
    <source>
        <strain evidence="1">CCFEE 5737</strain>
    </source>
</reference>
<protein>
    <submittedName>
        <fullName evidence="1">Uncharacterized protein</fullName>
    </submittedName>
</protein>
<accession>A0ACC3CVP9</accession>
<organism evidence="1 2">
    <name type="scientific">Coniosporium uncinatum</name>
    <dbReference type="NCBI Taxonomy" id="93489"/>
    <lineage>
        <taxon>Eukaryota</taxon>
        <taxon>Fungi</taxon>
        <taxon>Dikarya</taxon>
        <taxon>Ascomycota</taxon>
        <taxon>Pezizomycotina</taxon>
        <taxon>Dothideomycetes</taxon>
        <taxon>Dothideomycetes incertae sedis</taxon>
        <taxon>Coniosporium</taxon>
    </lineage>
</organism>
<dbReference type="Proteomes" id="UP001186974">
    <property type="component" value="Unassembled WGS sequence"/>
</dbReference>
<feature type="non-terminal residue" evidence="1">
    <location>
        <position position="1"/>
    </location>
</feature>
<evidence type="ECO:0000313" key="2">
    <source>
        <dbReference type="Proteomes" id="UP001186974"/>
    </source>
</evidence>
<sequence length="244" mass="25660">FGSLEDEDADMQDAPEMESRQGGQSGEGGSDIESLAVKSERRQEGTPDSTGARKDRWNAINTAAAAQRPNSSHSGPPNGSLSSYYGTPASANASTPMSQPAQYHPTSYGMSSGPSPIMSPENQSMSIPSVATPHGLNQHAQTYGPTGSVIHGQPYPSPATSLPQQQQQQHHHVQKAQTRPAPEWTPAMNDNWLNSLDTGLGGDDVAAFVQGNDWEDFAAMVANTQPGSWLSMVWSNGAATGGGV</sequence>
<name>A0ACC3CVP9_9PEZI</name>
<evidence type="ECO:0000313" key="1">
    <source>
        <dbReference type="EMBL" id="KAK3045418.1"/>
    </source>
</evidence>
<keyword evidence="2" id="KW-1185">Reference proteome</keyword>